<evidence type="ECO:0000313" key="7">
    <source>
        <dbReference type="Proteomes" id="UP001197214"/>
    </source>
</evidence>
<keyword evidence="2 5" id="KW-0489">Methyltransferase</keyword>
<dbReference type="PANTHER" id="PTHR43648">
    <property type="entry name" value="ELECTRON TRANSFER FLAVOPROTEIN BETA SUBUNIT LYSINE METHYLTRANSFERASE"/>
    <property type="match status" value="1"/>
</dbReference>
<dbReference type="GO" id="GO:0032259">
    <property type="term" value="P:methylation"/>
    <property type="evidence" value="ECO:0007669"/>
    <property type="project" value="UniProtKB-KW"/>
</dbReference>
<dbReference type="Proteomes" id="UP001197214">
    <property type="component" value="Unassembled WGS sequence"/>
</dbReference>
<feature type="binding site" evidence="5">
    <location>
        <position position="142"/>
    </location>
    <ligand>
        <name>S-adenosyl-L-methionine</name>
        <dbReference type="ChEBI" id="CHEBI:59789"/>
    </ligand>
</feature>
<evidence type="ECO:0000256" key="1">
    <source>
        <dbReference type="ARBA" id="ARBA00022490"/>
    </source>
</evidence>
<feature type="binding site" evidence="5">
    <location>
        <position position="241"/>
    </location>
    <ligand>
        <name>S-adenosyl-L-methionine</name>
        <dbReference type="ChEBI" id="CHEBI:59789"/>
    </ligand>
</feature>
<evidence type="ECO:0000313" key="6">
    <source>
        <dbReference type="EMBL" id="MBW4331186.1"/>
    </source>
</evidence>
<dbReference type="InterPro" id="IPR004498">
    <property type="entry name" value="Ribosomal_PrmA_MeTrfase"/>
</dbReference>
<name>A0ABS6XP43_9SPHN</name>
<evidence type="ECO:0000256" key="3">
    <source>
        <dbReference type="ARBA" id="ARBA00022679"/>
    </source>
</evidence>
<comment type="function">
    <text evidence="5">Methylates ribosomal protein L11.</text>
</comment>
<sequence length="329" mass="35228">MEQVLSGSWKLTLNCTRAEAESISADEFALAMLEPMPALMTSERVADDADQWQLDAYFEDKPDDQTVAAVRALVPSAAEADITLQPVDEQDWVTISQEGIEPVHTSRFYVHTSANRGEIPQGVRPLRIEAGRAFGTGQHETTLGCLTMIERMKASGARFHNIADVGTGTGLLAFAALNLWPAAAVVASDIDPVAMEVTEENAKANGVPLGRLPGQLALATAAGIDHPLLHRRAPYDLIIANILAGPLVELAPRLTSVLAEGGTLILAGLLDRQAATVATAYRRQGMRLAGRMAGEWPTLRLVKRTRYGIGRVRRPGPDGPGLAPGFGSW</sequence>
<proteinExistence type="inferred from homology"/>
<dbReference type="EMBL" id="JAHWZX010000008">
    <property type="protein sequence ID" value="MBW4331186.1"/>
    <property type="molecule type" value="Genomic_DNA"/>
</dbReference>
<keyword evidence="6" id="KW-0689">Ribosomal protein</keyword>
<comment type="similarity">
    <text evidence="5">Belongs to the methyltransferase superfamily. PrmA family.</text>
</comment>
<keyword evidence="1 5" id="KW-0963">Cytoplasm</keyword>
<dbReference type="GO" id="GO:0005840">
    <property type="term" value="C:ribosome"/>
    <property type="evidence" value="ECO:0007669"/>
    <property type="project" value="UniProtKB-KW"/>
</dbReference>
<dbReference type="PANTHER" id="PTHR43648:SF1">
    <property type="entry name" value="ELECTRON TRANSFER FLAVOPROTEIN BETA SUBUNIT LYSINE METHYLTRANSFERASE"/>
    <property type="match status" value="1"/>
</dbReference>
<keyword evidence="4 5" id="KW-0949">S-adenosyl-L-methionine</keyword>
<comment type="caution">
    <text evidence="6">The sequence shown here is derived from an EMBL/GenBank/DDBJ whole genome shotgun (WGS) entry which is preliminary data.</text>
</comment>
<feature type="binding site" evidence="5">
    <location>
        <position position="189"/>
    </location>
    <ligand>
        <name>S-adenosyl-L-methionine</name>
        <dbReference type="ChEBI" id="CHEBI:59789"/>
    </ligand>
</feature>
<dbReference type="InterPro" id="IPR050078">
    <property type="entry name" value="Ribosomal_L11_MeTrfase_PrmA"/>
</dbReference>
<accession>A0ABS6XP43</accession>
<organism evidence="6 7">
    <name type="scientific">Stakelama flava</name>
    <dbReference type="NCBI Taxonomy" id="2860338"/>
    <lineage>
        <taxon>Bacteria</taxon>
        <taxon>Pseudomonadati</taxon>
        <taxon>Pseudomonadota</taxon>
        <taxon>Alphaproteobacteria</taxon>
        <taxon>Sphingomonadales</taxon>
        <taxon>Sphingomonadaceae</taxon>
        <taxon>Stakelama</taxon>
    </lineage>
</organism>
<feature type="binding site" evidence="5">
    <location>
        <position position="166"/>
    </location>
    <ligand>
        <name>S-adenosyl-L-methionine</name>
        <dbReference type="ChEBI" id="CHEBI:59789"/>
    </ligand>
</feature>
<keyword evidence="6" id="KW-0687">Ribonucleoprotein</keyword>
<keyword evidence="7" id="KW-1185">Reference proteome</keyword>
<comment type="catalytic activity">
    <reaction evidence="5">
        <text>L-lysyl-[protein] + 3 S-adenosyl-L-methionine = N(6),N(6),N(6)-trimethyl-L-lysyl-[protein] + 3 S-adenosyl-L-homocysteine + 3 H(+)</text>
        <dbReference type="Rhea" id="RHEA:54192"/>
        <dbReference type="Rhea" id="RHEA-COMP:9752"/>
        <dbReference type="Rhea" id="RHEA-COMP:13826"/>
        <dbReference type="ChEBI" id="CHEBI:15378"/>
        <dbReference type="ChEBI" id="CHEBI:29969"/>
        <dbReference type="ChEBI" id="CHEBI:57856"/>
        <dbReference type="ChEBI" id="CHEBI:59789"/>
        <dbReference type="ChEBI" id="CHEBI:61961"/>
    </reaction>
</comment>
<comment type="subcellular location">
    <subcellularLocation>
        <location evidence="5">Cytoplasm</location>
    </subcellularLocation>
</comment>
<dbReference type="CDD" id="cd02440">
    <property type="entry name" value="AdoMet_MTases"/>
    <property type="match status" value="1"/>
</dbReference>
<reference evidence="6 7" key="1">
    <citation type="submission" date="2021-07" db="EMBL/GenBank/DDBJ databases">
        <title>Stakelama flava sp. nov., a novel endophytic bacterium isolated from branch of Kandelia candel.</title>
        <authorList>
            <person name="Tuo L."/>
        </authorList>
    </citation>
    <scope>NUCLEOTIDE SEQUENCE [LARGE SCALE GENOMIC DNA]</scope>
    <source>
        <strain evidence="6 7">CBK3Z-3</strain>
    </source>
</reference>
<evidence type="ECO:0000256" key="2">
    <source>
        <dbReference type="ARBA" id="ARBA00022603"/>
    </source>
</evidence>
<evidence type="ECO:0000256" key="4">
    <source>
        <dbReference type="ARBA" id="ARBA00022691"/>
    </source>
</evidence>
<dbReference type="EC" id="2.1.1.-" evidence="5"/>
<dbReference type="GO" id="GO:0008168">
    <property type="term" value="F:methyltransferase activity"/>
    <property type="evidence" value="ECO:0007669"/>
    <property type="project" value="UniProtKB-KW"/>
</dbReference>
<dbReference type="RefSeq" id="WP_219238302.1">
    <property type="nucleotide sequence ID" value="NZ_JAHWZX010000008.1"/>
</dbReference>
<dbReference type="HAMAP" id="MF_00735">
    <property type="entry name" value="Methyltr_PrmA"/>
    <property type="match status" value="1"/>
</dbReference>
<evidence type="ECO:0000256" key="5">
    <source>
        <dbReference type="HAMAP-Rule" id="MF_00735"/>
    </source>
</evidence>
<keyword evidence="3 5" id="KW-0808">Transferase</keyword>
<dbReference type="Pfam" id="PF06325">
    <property type="entry name" value="PrmA"/>
    <property type="match status" value="1"/>
</dbReference>
<protein>
    <recommendedName>
        <fullName evidence="5">Ribosomal protein L11 methyltransferase</fullName>
        <shortName evidence="5">L11 Mtase</shortName>
        <ecNumber evidence="5">2.1.1.-</ecNumber>
    </recommendedName>
</protein>
<gene>
    <name evidence="5" type="primary">prmA</name>
    <name evidence="6" type="ORF">KY084_09915</name>
</gene>